<dbReference type="Proteomes" id="UP000439022">
    <property type="component" value="Unassembled WGS sequence"/>
</dbReference>
<sequence>MYDSYSTSDRVVVADILRNPHRCHILYVLRRYGTPMELEALAAHIEGTRPPTRAPGLTTTGAVSSVQLHHTHLPKLDGGGVLRYDSYEQRIVSLDDDRLDSLLEMGHRILESLRRDRRTDD</sequence>
<dbReference type="RefSeq" id="WP_151162786.1">
    <property type="nucleotide sequence ID" value="NZ_WKJO01000001.1"/>
</dbReference>
<evidence type="ECO:0000313" key="3">
    <source>
        <dbReference type="Proteomes" id="UP000439022"/>
    </source>
</evidence>
<gene>
    <name evidence="2" type="ORF">GJR96_09910</name>
</gene>
<feature type="domain" description="DUF7344" evidence="1">
    <location>
        <begin position="15"/>
        <end position="90"/>
    </location>
</feature>
<protein>
    <recommendedName>
        <fullName evidence="1">DUF7344 domain-containing protein</fullName>
    </recommendedName>
</protein>
<dbReference type="Pfam" id="PF24035">
    <property type="entry name" value="DUF7344"/>
    <property type="match status" value="1"/>
</dbReference>
<keyword evidence="3" id="KW-1185">Reference proteome</keyword>
<evidence type="ECO:0000313" key="2">
    <source>
        <dbReference type="EMBL" id="MRX22268.1"/>
    </source>
</evidence>
<comment type="caution">
    <text evidence="2">The sequence shown here is derived from an EMBL/GenBank/DDBJ whole genome shotgun (WGS) entry which is preliminary data.</text>
</comment>
<dbReference type="AlphaFoldDB" id="A0A6A8GGI6"/>
<organism evidence="2 3">
    <name type="scientific">Haloferax litoreum</name>
    <dbReference type="NCBI Taxonomy" id="2666140"/>
    <lineage>
        <taxon>Archaea</taxon>
        <taxon>Methanobacteriati</taxon>
        <taxon>Methanobacteriota</taxon>
        <taxon>Stenosarchaea group</taxon>
        <taxon>Halobacteria</taxon>
        <taxon>Halobacteriales</taxon>
        <taxon>Haloferacaceae</taxon>
        <taxon>Haloferax</taxon>
    </lineage>
</organism>
<reference evidence="2 3" key="1">
    <citation type="submission" date="2019-11" db="EMBL/GenBank/DDBJ databases">
        <title>Whole genome sequence of Haloferax sp. MBLA0076.</title>
        <authorList>
            <person name="Seo M.-J."/>
            <person name="Cho E.-S."/>
        </authorList>
    </citation>
    <scope>NUCLEOTIDE SEQUENCE [LARGE SCALE GENOMIC DNA]</scope>
    <source>
        <strain evidence="2 3">MBLA0076</strain>
    </source>
</reference>
<dbReference type="InterPro" id="IPR055768">
    <property type="entry name" value="DUF7344"/>
</dbReference>
<evidence type="ECO:0000259" key="1">
    <source>
        <dbReference type="Pfam" id="PF24035"/>
    </source>
</evidence>
<accession>A0A6A8GGI6</accession>
<name>A0A6A8GGI6_9EURY</name>
<proteinExistence type="predicted"/>
<dbReference type="EMBL" id="WKJO01000001">
    <property type="protein sequence ID" value="MRX22268.1"/>
    <property type="molecule type" value="Genomic_DNA"/>
</dbReference>